<dbReference type="InterPro" id="IPR002557">
    <property type="entry name" value="Chitin-bd_dom"/>
</dbReference>
<feature type="region of interest" description="Disordered" evidence="1">
    <location>
        <begin position="875"/>
        <end position="909"/>
    </location>
</feature>
<organism>
    <name type="scientific">Pediculus humanus subsp. corporis</name>
    <name type="common">Body louse</name>
    <dbReference type="NCBI Taxonomy" id="121224"/>
    <lineage>
        <taxon>Eukaryota</taxon>
        <taxon>Metazoa</taxon>
        <taxon>Ecdysozoa</taxon>
        <taxon>Arthropoda</taxon>
        <taxon>Hexapoda</taxon>
        <taxon>Insecta</taxon>
        <taxon>Pterygota</taxon>
        <taxon>Neoptera</taxon>
        <taxon>Paraneoptera</taxon>
        <taxon>Psocodea</taxon>
        <taxon>Troctomorpha</taxon>
        <taxon>Phthiraptera</taxon>
        <taxon>Anoplura</taxon>
        <taxon>Pediculidae</taxon>
        <taxon>Pediculus</taxon>
    </lineage>
</organism>
<feature type="region of interest" description="Disordered" evidence="1">
    <location>
        <begin position="1057"/>
        <end position="1134"/>
    </location>
</feature>
<feature type="region of interest" description="Disordered" evidence="1">
    <location>
        <begin position="1540"/>
        <end position="1623"/>
    </location>
</feature>
<feature type="region of interest" description="Disordered" evidence="1">
    <location>
        <begin position="790"/>
        <end position="823"/>
    </location>
</feature>
<dbReference type="InterPro" id="IPR036508">
    <property type="entry name" value="Chitin-bd_dom_sf"/>
</dbReference>
<dbReference type="GO" id="GO:0008061">
    <property type="term" value="F:chitin binding"/>
    <property type="evidence" value="ECO:0007669"/>
    <property type="project" value="InterPro"/>
</dbReference>
<name>E0VXN9_PEDHC</name>
<dbReference type="CTD" id="8231577"/>
<dbReference type="eggNOG" id="ENOG502QW08">
    <property type="taxonomic scope" value="Eukaryota"/>
</dbReference>
<proteinExistence type="predicted"/>
<feature type="compositionally biased region" description="Basic and acidic residues" evidence="1">
    <location>
        <begin position="1386"/>
        <end position="1398"/>
    </location>
</feature>
<feature type="region of interest" description="Disordered" evidence="1">
    <location>
        <begin position="186"/>
        <end position="206"/>
    </location>
</feature>
<accession>E0VXN9</accession>
<dbReference type="VEuPathDB" id="VectorBase:PHUM503210"/>
<dbReference type="InParanoid" id="E0VXN9"/>
<evidence type="ECO:0000256" key="1">
    <source>
        <dbReference type="SAM" id="MobiDB-lite"/>
    </source>
</evidence>
<feature type="compositionally biased region" description="Polar residues" evidence="1">
    <location>
        <begin position="488"/>
        <end position="498"/>
    </location>
</feature>
<dbReference type="SUPFAM" id="SSF57625">
    <property type="entry name" value="Invertebrate chitin-binding proteins"/>
    <property type="match status" value="1"/>
</dbReference>
<feature type="region of interest" description="Disordered" evidence="1">
    <location>
        <begin position="1356"/>
        <end position="1485"/>
    </location>
</feature>
<feature type="compositionally biased region" description="Low complexity" evidence="1">
    <location>
        <begin position="1583"/>
        <end position="1599"/>
    </location>
</feature>
<dbReference type="HOGENOM" id="CLU_241617_0_0_1"/>
<dbReference type="GO" id="GO:0005576">
    <property type="term" value="C:extracellular region"/>
    <property type="evidence" value="ECO:0007669"/>
    <property type="project" value="InterPro"/>
</dbReference>
<feature type="compositionally biased region" description="Pro residues" evidence="1">
    <location>
        <begin position="661"/>
        <end position="672"/>
    </location>
</feature>
<gene>
    <name evidence="4" type="primary">8231577</name>
    <name evidence="3" type="ORF">Phum_PHUM503210</name>
</gene>
<feature type="compositionally biased region" description="Polar residues" evidence="1">
    <location>
        <begin position="1552"/>
        <end position="1571"/>
    </location>
</feature>
<feature type="region of interest" description="Disordered" evidence="1">
    <location>
        <begin position="934"/>
        <end position="956"/>
    </location>
</feature>
<reference evidence="3" key="2">
    <citation type="submission" date="2007-04" db="EMBL/GenBank/DDBJ databases">
        <title>The genome of the human body louse.</title>
        <authorList>
            <consortium name="The Human Body Louse Genome Consortium"/>
            <person name="Kirkness E."/>
            <person name="Walenz B."/>
            <person name="Hass B."/>
            <person name="Bruggner R."/>
            <person name="Strausberg R."/>
        </authorList>
    </citation>
    <scope>NUCLEOTIDE SEQUENCE</scope>
    <source>
        <strain evidence="3">USDA</strain>
    </source>
</reference>
<feature type="region of interest" description="Disordered" evidence="1">
    <location>
        <begin position="1639"/>
        <end position="1677"/>
    </location>
</feature>
<feature type="compositionally biased region" description="Polar residues" evidence="1">
    <location>
        <begin position="135"/>
        <end position="146"/>
    </location>
</feature>
<sequence>MLLFFVEFLSSDPNSRSTGSSISHTRRGLGAGVTQVADFDCPEEFGYYPHPTDCTQYYVCVFGGALLESCTGGLMYSHELQTCDWPRNVGCGETGTSAADGGSISSAAAVRVTDSRSRNPQQQQQQSPQLVSSNIPAEQQNSSPIQVPTGRGVVSQRQDYNRQRQPEIIQQQTFYTEDLGPAEEIESDRQQRVYRGQSSSIGQVQRDRDGLRQFKNNVNAQNVIQTNSNGQDKISVVSFGSQRPSPPRPQEQYRNLTYSTNMAEFNIIKTDNDKTRKRREKRQIFPRRPTFYQTNYGQYPIIFLSRPNGNVQKTGNDFFIRPYDASFPRPFVKNFNRNHDNNDSDEELKKLTESTIQTKFRPVFRRPSLNDENDNNNNNHNSNDKQFFKQINKNIEPLVKPEMITLAPTFSSTPSIGEKIYLPNLRLIKIISNDGNSKDLEFWKSRGDRQNEQTRDFFRGVKDNDDFETFRPQNVAISLERLTSVNQQVERVTTNKPINNDDDEPKQSTNDNRDKYDGYDEYNFGTVKIIQPITESLSLKENLKLTTNLPDVERKEKEQQTTTNDEFFSNVLLQTNGNEETTVNFPDTDQYYYYPDLTTMQTFYKNITNNIVERQTTQTNENFTYGGFTFQIPDKTTTNNHVDEDGRRVEQIQTHQLTSALPPPPPPTPTPRPVERYNTSQRFQTNQFDPYYTVFDNVDIYRQNDYNQQQQYQTPSSTPSSNNIAHQYRGQINHKQAVELQQVQLQVQEQPVVQQQRNYNQDLYSPPPVIQDFNDQYNVQQVDDQRQYQQQHLTQPTPKLSSRNERTNSSKDDGLTVESSTSVNRVPENVTSNYVESSPITRRSDSYYSLLNFGPSTVLLPPLPFPETTQKYYDTSYSQQSKTTEKPVYTESARGRDGGRSHFDPPKNGGALAKTFNSFDSLLSSFIAAVTSPKSLTSTTVETTTSTPPPQLLNSQREKSIPETIVRSEIGRIRHDPIIITENFSIRQPVIIENNNGGEKTNAVTPKVVASLPPPSSTHVPPPKLSQNDYLAYFVEIEPKKPKNIESGRGGFYLNVPLETDEQSRPNGRRIPGNRQSNNQGNFERQQQSGFGRGGTNQRSRFNSELTTNGNQKEEDNISSSIEKQTIIGPFGTNNQPYKPVGKWVIAKNQEKPARLPTTPQPTPFDAYIQKKQEKEILLEPQTSPQQPQIITQRVVPEPIERKQISQGPVPARTEENYLQNRPIISSTEEVPPPTESVSSSPYKFLYVNIDRKKDFGRNGGERNKDESEERIKYKTKPENNRGRGRLPLPEEESTESVVPFVQNYKKNENDETGKFIYKTDSRPEIRLRDNVAEDNRSRKSEIPSVITPKIIVPEIKSQTEEKETIASLNIKPIQVLPEVEEEEGENKAAKEEDFEHNQKKRRKQNQQQQHRVKSSDVEETSPSSTETINKKYGNGYQNSDESSPEDNRRQPQQPRRLVKINRNDSKNQRLQPLQKKRTRKPSSAKLPIVVLEELEEKKFSKENEIQPTYRPIIVSDLPYPPTLTKNKTRFRFTVENEKDFSDVDNNNNNNKISPPSNLTTEKNKKSQQTDTENDLPPPENKNNNNNDYSSNNSNSNDSDNNDNDDDNKPLIPKLKRPNQTVKNVTQLFENRATTTTTKAYRGKFKPSDIKLRLKPTTGASPVDSDNVGPGPHLSTR</sequence>
<dbReference type="EMBL" id="AAZO01006116">
    <property type="status" value="NOT_ANNOTATED_CDS"/>
    <property type="molecule type" value="Genomic_DNA"/>
</dbReference>
<evidence type="ECO:0000313" key="4">
    <source>
        <dbReference type="EnsemblMetazoa" id="PHUM503210-PA"/>
    </source>
</evidence>
<reference evidence="3" key="1">
    <citation type="submission" date="2007-04" db="EMBL/GenBank/DDBJ databases">
        <title>Annotation of Pediculus humanus corporis strain USDA.</title>
        <authorList>
            <person name="Kirkness E."/>
            <person name="Hannick L."/>
            <person name="Hass B."/>
            <person name="Bruggner R."/>
            <person name="Lawson D."/>
            <person name="Bidwell S."/>
            <person name="Joardar V."/>
            <person name="Caler E."/>
            <person name="Walenz B."/>
            <person name="Inman J."/>
            <person name="Schobel S."/>
            <person name="Galinsky K."/>
            <person name="Amedeo P."/>
            <person name="Strausberg R."/>
        </authorList>
    </citation>
    <scope>NUCLEOTIDE SEQUENCE</scope>
    <source>
        <strain evidence="3">USDA</strain>
    </source>
</reference>
<evidence type="ECO:0000259" key="2">
    <source>
        <dbReference type="PROSITE" id="PS50940"/>
    </source>
</evidence>
<dbReference type="STRING" id="121224.E0VXN9"/>
<feature type="compositionally biased region" description="Basic and acidic residues" evidence="1">
    <location>
        <begin position="1254"/>
        <end position="1282"/>
    </location>
</feature>
<feature type="region of interest" description="Disordered" evidence="1">
    <location>
        <begin position="362"/>
        <end position="385"/>
    </location>
</feature>
<feature type="compositionally biased region" description="Polar residues" evidence="1">
    <location>
        <begin position="792"/>
        <end position="801"/>
    </location>
</feature>
<dbReference type="GeneID" id="8231577"/>
<dbReference type="OrthoDB" id="6020543at2759"/>
<feature type="region of interest" description="Disordered" evidence="1">
    <location>
        <begin position="110"/>
        <end position="172"/>
    </location>
</feature>
<dbReference type="Proteomes" id="UP000009046">
    <property type="component" value="Unassembled WGS sequence"/>
</dbReference>
<dbReference type="Gene3D" id="2.170.140.10">
    <property type="entry name" value="Chitin binding domain"/>
    <property type="match status" value="1"/>
</dbReference>
<dbReference type="Pfam" id="PF01607">
    <property type="entry name" value="CBM_14"/>
    <property type="match status" value="1"/>
</dbReference>
<dbReference type="PROSITE" id="PS50940">
    <property type="entry name" value="CHIT_BIND_II"/>
    <property type="match status" value="1"/>
</dbReference>
<evidence type="ECO:0000313" key="5">
    <source>
        <dbReference type="Proteomes" id="UP000009046"/>
    </source>
</evidence>
<dbReference type="EnsemblMetazoa" id="PHUM503210-RA">
    <property type="protein sequence ID" value="PHUM503210-PA"/>
    <property type="gene ID" value="PHUM503210"/>
</dbReference>
<dbReference type="RefSeq" id="XP_002430883.1">
    <property type="nucleotide sequence ID" value="XM_002430838.1"/>
</dbReference>
<dbReference type="KEGG" id="phu:Phum_PHUM503210"/>
<reference evidence="4" key="3">
    <citation type="submission" date="2021-02" db="UniProtKB">
        <authorList>
            <consortium name="EnsemblMetazoa"/>
        </authorList>
    </citation>
    <scope>IDENTIFICATION</scope>
    <source>
        <strain evidence="4">USDA</strain>
    </source>
</reference>
<dbReference type="EMBL" id="DS235833">
    <property type="protein sequence ID" value="EEB18145.1"/>
    <property type="molecule type" value="Genomic_DNA"/>
</dbReference>
<feature type="compositionally biased region" description="Low complexity" evidence="1">
    <location>
        <begin position="935"/>
        <end position="946"/>
    </location>
</feature>
<feature type="region of interest" description="Disordered" evidence="1">
    <location>
        <begin position="488"/>
        <end position="518"/>
    </location>
</feature>
<feature type="compositionally biased region" description="Polar residues" evidence="1">
    <location>
        <begin position="1074"/>
        <end position="1111"/>
    </location>
</feature>
<feature type="region of interest" description="Disordered" evidence="1">
    <location>
        <begin position="655"/>
        <end position="676"/>
    </location>
</feature>
<evidence type="ECO:0000313" key="3">
    <source>
        <dbReference type="EMBL" id="EEB18145.1"/>
    </source>
</evidence>
<feature type="region of interest" description="Disordered" evidence="1">
    <location>
        <begin position="1254"/>
        <end position="1298"/>
    </location>
</feature>
<keyword evidence="5" id="KW-1185">Reference proteome</keyword>
<dbReference type="SMART" id="SM00494">
    <property type="entry name" value="ChtBD2"/>
    <property type="match status" value="1"/>
</dbReference>
<feature type="compositionally biased region" description="Basic and acidic residues" evidence="1">
    <location>
        <begin position="893"/>
        <end position="905"/>
    </location>
</feature>
<protein>
    <recommendedName>
        <fullName evidence="2">Chitin-binding type-2 domain-containing protein</fullName>
    </recommendedName>
</protein>
<feature type="compositionally biased region" description="Basic and acidic residues" evidence="1">
    <location>
        <begin position="802"/>
        <end position="814"/>
    </location>
</feature>
<feature type="compositionally biased region" description="Low complexity" evidence="1">
    <location>
        <begin position="118"/>
        <end position="134"/>
    </location>
</feature>
<feature type="domain" description="Chitin-binding type-2" evidence="2">
    <location>
        <begin position="38"/>
        <end position="93"/>
    </location>
</feature>